<organism evidence="3 4">
    <name type="scientific">Sphingomonas paeninsulae</name>
    <dbReference type="NCBI Taxonomy" id="2319844"/>
    <lineage>
        <taxon>Bacteria</taxon>
        <taxon>Pseudomonadati</taxon>
        <taxon>Pseudomonadota</taxon>
        <taxon>Alphaproteobacteria</taxon>
        <taxon>Sphingomonadales</taxon>
        <taxon>Sphingomonadaceae</taxon>
        <taxon>Sphingomonas</taxon>
    </lineage>
</organism>
<proteinExistence type="predicted"/>
<evidence type="ECO:0000313" key="3">
    <source>
        <dbReference type="EMBL" id="AYJ85710.1"/>
    </source>
</evidence>
<evidence type="ECO:0000256" key="2">
    <source>
        <dbReference type="SAM" id="Phobius"/>
    </source>
</evidence>
<dbReference type="OrthoDB" id="9777715at2"/>
<dbReference type="Proteomes" id="UP000276254">
    <property type="component" value="Chromosome"/>
</dbReference>
<accession>A0A494T9R4</accession>
<evidence type="ECO:0000313" key="4">
    <source>
        <dbReference type="Proteomes" id="UP000276254"/>
    </source>
</evidence>
<name>A0A494T9R4_SPHPE</name>
<feature type="transmembrane region" description="Helical" evidence="2">
    <location>
        <begin position="86"/>
        <end position="108"/>
    </location>
</feature>
<evidence type="ECO:0000256" key="1">
    <source>
        <dbReference type="SAM" id="MobiDB-lite"/>
    </source>
</evidence>
<protein>
    <recommendedName>
        <fullName evidence="5">ATPase</fullName>
    </recommendedName>
</protein>
<dbReference type="EMBL" id="CP032829">
    <property type="protein sequence ID" value="AYJ85710.1"/>
    <property type="molecule type" value="Genomic_DNA"/>
</dbReference>
<keyword evidence="2" id="KW-1133">Transmembrane helix</keyword>
<keyword evidence="2" id="KW-0472">Membrane</keyword>
<evidence type="ECO:0008006" key="5">
    <source>
        <dbReference type="Google" id="ProtNLM"/>
    </source>
</evidence>
<sequence length="767" mass="81635">MNGGSQVVGLWPNRTPDARTEDGTPDLAATDMEVGFDEAPLDEERSRDWPRTIAAAICAIAAVGWVVFLLATRVPVWLATPPTSDQIASAIAVGCAPLAVIGILYSLIMRGGRAETSRFGLVSAQMRIENERLSATLLRVSDELARQRVLLGETSEHLLSLGEDATHHVRALGQAMGGDVDMIVRHTQALKQSASTARAEVAVLLSDLPKALIETHEMVVALERAGLSAHEQVGQLDAQLSVLTVRGREADEVAGNAAQKLAAHLGRIEGVSATAGTRLNEAATTMTEAVDLALNHAARAGDAARQGMEAQGAAMMALVDQAQAALARTGADSAHAIAVRIDDAGERVEAMGALLAGQSEATALLMASLREGLDSLDGRFAALDERGTARSERLAATLSSLSDHAGTLTGALERGAGTADALIGRTEKLMTALDATTREIDEALPAAFDRLDKRALVSKDVVTRTSPEVEALERNAASALDRLMEAEALLAKQRVLLDDFAEHTDGRLAASGDTARALLSEIEKADGAARELANGASSQLVEALIRVRETAQAAADRARDAISRVIPESAEKLSEASRDALTKAISEQVEVHIAELGATAERALETAHKASDRLMRQMLTIADTSAAVETRIAEARAEVQDNDSDNFARRVALLIESLNSTAIDVTKILSNETTDAAWASYLRGDRGVFTRRAVRLLDSGEVREILRHYDGEAEFRDQVNRYIHDFEAMLRNVLATRDGSALGVTLLSSDMGKLYVALAQAIERLRA</sequence>
<feature type="transmembrane region" description="Helical" evidence="2">
    <location>
        <begin position="53"/>
        <end position="74"/>
    </location>
</feature>
<gene>
    <name evidence="3" type="ORF">D3Y57_06675</name>
</gene>
<reference evidence="3 4" key="1">
    <citation type="submission" date="2018-09" db="EMBL/GenBank/DDBJ databases">
        <title>Sphingomonas peninsula sp. nov., isolated from fildes peninsula, Antarctic soil.</title>
        <authorList>
            <person name="Yingchao G."/>
        </authorList>
    </citation>
    <scope>NUCLEOTIDE SEQUENCE [LARGE SCALE GENOMIC DNA]</scope>
    <source>
        <strain evidence="3 4">YZ-8</strain>
    </source>
</reference>
<dbReference type="AlphaFoldDB" id="A0A494T9R4"/>
<keyword evidence="4" id="KW-1185">Reference proteome</keyword>
<keyword evidence="2" id="KW-0812">Transmembrane</keyword>
<feature type="region of interest" description="Disordered" evidence="1">
    <location>
        <begin position="1"/>
        <end position="26"/>
    </location>
</feature>
<dbReference type="KEGG" id="spha:D3Y57_06675"/>